<evidence type="ECO:0000313" key="2">
    <source>
        <dbReference type="EMBL" id="KNB50638.1"/>
    </source>
</evidence>
<gene>
    <name evidence="2" type="ORF">AC230_22210</name>
</gene>
<evidence type="ECO:0000313" key="3">
    <source>
        <dbReference type="Proteomes" id="UP000037288"/>
    </source>
</evidence>
<keyword evidence="3" id="KW-1185">Reference proteome</keyword>
<dbReference type="EMBL" id="LFXA01000014">
    <property type="protein sequence ID" value="KNB50638.1"/>
    <property type="molecule type" value="Genomic_DNA"/>
</dbReference>
<comment type="caution">
    <text evidence="2">The sequence shown here is derived from an EMBL/GenBank/DDBJ whole genome shotgun (WGS) entry which is preliminary data.</text>
</comment>
<organism evidence="2 3">
    <name type="scientific">Streptomyces caatingaensis</name>
    <dbReference type="NCBI Taxonomy" id="1678637"/>
    <lineage>
        <taxon>Bacteria</taxon>
        <taxon>Bacillati</taxon>
        <taxon>Actinomycetota</taxon>
        <taxon>Actinomycetes</taxon>
        <taxon>Kitasatosporales</taxon>
        <taxon>Streptomycetaceae</taxon>
        <taxon>Streptomyces</taxon>
    </lineage>
</organism>
<feature type="compositionally biased region" description="Polar residues" evidence="1">
    <location>
        <begin position="100"/>
        <end position="110"/>
    </location>
</feature>
<evidence type="ECO:0000256" key="1">
    <source>
        <dbReference type="SAM" id="MobiDB-lite"/>
    </source>
</evidence>
<feature type="region of interest" description="Disordered" evidence="1">
    <location>
        <begin position="88"/>
        <end position="110"/>
    </location>
</feature>
<reference evidence="3" key="1">
    <citation type="submission" date="2015-07" db="EMBL/GenBank/DDBJ databases">
        <title>Draft genome sequence of Streptomyces sp. CMAA 1322, a bacterium isolated from Caatinga biome, from dry forest semiarid of Brazil.</title>
        <authorList>
            <person name="Santos S.N."/>
            <person name="Gacesa R."/>
            <person name="Taketani R.G."/>
            <person name="Long P.F."/>
            <person name="Melo I.S."/>
        </authorList>
    </citation>
    <scope>NUCLEOTIDE SEQUENCE [LARGE SCALE GENOMIC DNA]</scope>
    <source>
        <strain evidence="3">CMAA 1322</strain>
    </source>
</reference>
<name>A0A0K9XBQ5_9ACTN</name>
<dbReference type="OrthoDB" id="4140166at2"/>
<dbReference type="Proteomes" id="UP000037288">
    <property type="component" value="Unassembled WGS sequence"/>
</dbReference>
<dbReference type="AlphaFoldDB" id="A0A0K9XBQ5"/>
<dbReference type="PATRIC" id="fig|1678637.3.peg.4759"/>
<accession>A0A0K9XBQ5</accession>
<sequence length="110" mass="12028">MLQIQIGAERAADPDDGLGRTVLGWRPGMSEDDAWHAGRGVWKFNADRALSQDEVQIINTEGTVLAVARITGISKHGDRYALEGDLLRGDPRVGRPTPSPHLSRNPVTYI</sequence>
<dbReference type="RefSeq" id="WP_049718040.1">
    <property type="nucleotide sequence ID" value="NZ_LFXA01000014.1"/>
</dbReference>
<protein>
    <submittedName>
        <fullName evidence="2">Uncharacterized protein</fullName>
    </submittedName>
</protein>
<proteinExistence type="predicted"/>